<keyword evidence="5" id="KW-0539">Nucleus</keyword>
<keyword evidence="4" id="KW-0862">Zinc</keyword>
<evidence type="ECO:0000256" key="1">
    <source>
        <dbReference type="ARBA" id="ARBA00004123"/>
    </source>
</evidence>
<comment type="caution">
    <text evidence="10">The sequence shown here is derived from an EMBL/GenBank/DDBJ whole genome shotgun (WGS) entry which is preliminary data.</text>
</comment>
<evidence type="ECO:0000256" key="2">
    <source>
        <dbReference type="ARBA" id="ARBA00022723"/>
    </source>
</evidence>
<feature type="compositionally biased region" description="Low complexity" evidence="7">
    <location>
        <begin position="299"/>
        <end position="310"/>
    </location>
</feature>
<dbReference type="AlphaFoldDB" id="A0AAJ0DRZ1"/>
<dbReference type="FunFam" id="3.30.160.60:FF:000354">
    <property type="entry name" value="C2H2 finger domain-containing protein"/>
    <property type="match status" value="1"/>
</dbReference>
<gene>
    <name evidence="10" type="ORF">LTR09_003494</name>
</gene>
<evidence type="ECO:0000256" key="5">
    <source>
        <dbReference type="ARBA" id="ARBA00023242"/>
    </source>
</evidence>
<accession>A0AAJ0DRZ1</accession>
<evidence type="ECO:0000313" key="10">
    <source>
        <dbReference type="EMBL" id="KAK3055574.1"/>
    </source>
</evidence>
<evidence type="ECO:0000259" key="8">
    <source>
        <dbReference type="PROSITE" id="PS50157"/>
    </source>
</evidence>
<dbReference type="Gene3D" id="3.30.160.60">
    <property type="entry name" value="Classic Zinc Finger"/>
    <property type="match status" value="1"/>
</dbReference>
<keyword evidence="11" id="KW-1185">Reference proteome</keyword>
<dbReference type="PROSITE" id="PS00028">
    <property type="entry name" value="ZINC_FINGER_C2H2_1"/>
    <property type="match status" value="1"/>
</dbReference>
<sequence>MATNKKRKLQTLEDMLERPWCYYCERDFDDTAILISHQKAKHFKCPNCPKRLSTAGGLMVHVQNVHKEQIDHIENAIPGREGVKPEIYGMIGVPEDLVEDRRQDAIRDYKRREAQHIAETGNPLAGSVEAEQRAKRVKVVETKEEIRARVAERIAKNKAEKEAKLLASSPGNGAADATAQKVDSSEEYTGLLNSSIWEPSPAATAYAPTYPAYGATHQPTPVNYTHGSTYGDQYQSPSVNYTRGSPVGGPPHPKLADFPPNYAPTNYPPIGLPQGHSSPLPFTPRSANEAHINRLPQGSAPHSAPAPASATETRSNSLPKVPGLPERPAFVAGVSTAAMKSLHPGHQPMQPWAGAPVNHQPAVNHQPIVNHQPSVNHQPTVKQEPFAQHELMDAIDQAIADAIAGNGKSSTGPAPAPQALHQTYPIRPRGFALDGTDEHGMDDAADLGLMVEPTNGALTQAADTAEHDTNHVTAPGVKIEPTAATPAPAETSQVDTEHKVVKKAKKAQKVDLLYEKYAMAPEEVMAGIFV</sequence>
<comment type="subcellular location">
    <subcellularLocation>
        <location evidence="1">Nucleus</location>
    </subcellularLocation>
</comment>
<dbReference type="InterPro" id="IPR003656">
    <property type="entry name" value="Znf_BED"/>
</dbReference>
<organism evidence="10 11">
    <name type="scientific">Extremus antarcticus</name>
    <dbReference type="NCBI Taxonomy" id="702011"/>
    <lineage>
        <taxon>Eukaryota</taxon>
        <taxon>Fungi</taxon>
        <taxon>Dikarya</taxon>
        <taxon>Ascomycota</taxon>
        <taxon>Pezizomycotina</taxon>
        <taxon>Dothideomycetes</taxon>
        <taxon>Dothideomycetidae</taxon>
        <taxon>Mycosphaerellales</taxon>
        <taxon>Extremaceae</taxon>
        <taxon>Extremus</taxon>
    </lineage>
</organism>
<proteinExistence type="predicted"/>
<evidence type="ECO:0000256" key="3">
    <source>
        <dbReference type="ARBA" id="ARBA00022771"/>
    </source>
</evidence>
<dbReference type="PANTHER" id="PTHR23215">
    <property type="entry name" value="ZINC FINGER PROTEIN 207"/>
    <property type="match status" value="1"/>
</dbReference>
<feature type="domain" description="BED-type" evidence="9">
    <location>
        <begin position="14"/>
        <end position="73"/>
    </location>
</feature>
<evidence type="ECO:0008006" key="12">
    <source>
        <dbReference type="Google" id="ProtNLM"/>
    </source>
</evidence>
<name>A0AAJ0DRZ1_9PEZI</name>
<dbReference type="InterPro" id="IPR013087">
    <property type="entry name" value="Znf_C2H2_type"/>
</dbReference>
<feature type="region of interest" description="Disordered" evidence="7">
    <location>
        <begin position="223"/>
        <end position="324"/>
    </location>
</feature>
<keyword evidence="3 6" id="KW-0863">Zinc-finger</keyword>
<protein>
    <recommendedName>
        <fullName evidence="12">C2H2-type domain-containing protein</fullName>
    </recommendedName>
</protein>
<dbReference type="PANTHER" id="PTHR23215:SF0">
    <property type="entry name" value="BUB3-INTERACTING AND GLEBS MOTIF-CONTAINING PROTEIN ZNF207"/>
    <property type="match status" value="1"/>
</dbReference>
<dbReference type="PROSITE" id="PS50157">
    <property type="entry name" value="ZINC_FINGER_C2H2_2"/>
    <property type="match status" value="1"/>
</dbReference>
<dbReference type="SUPFAM" id="SSF57667">
    <property type="entry name" value="beta-beta-alpha zinc fingers"/>
    <property type="match status" value="1"/>
</dbReference>
<dbReference type="GO" id="GO:0003677">
    <property type="term" value="F:DNA binding"/>
    <property type="evidence" value="ECO:0007669"/>
    <property type="project" value="InterPro"/>
</dbReference>
<dbReference type="GO" id="GO:0008270">
    <property type="term" value="F:zinc ion binding"/>
    <property type="evidence" value="ECO:0007669"/>
    <property type="project" value="UniProtKB-KW"/>
</dbReference>
<evidence type="ECO:0000256" key="7">
    <source>
        <dbReference type="SAM" id="MobiDB-lite"/>
    </source>
</evidence>
<dbReference type="Proteomes" id="UP001271007">
    <property type="component" value="Unassembled WGS sequence"/>
</dbReference>
<feature type="domain" description="C2H2-type" evidence="8">
    <location>
        <begin position="43"/>
        <end position="71"/>
    </location>
</feature>
<evidence type="ECO:0000259" key="9">
    <source>
        <dbReference type="PROSITE" id="PS50808"/>
    </source>
</evidence>
<dbReference type="GO" id="GO:0005634">
    <property type="term" value="C:nucleus"/>
    <property type="evidence" value="ECO:0007669"/>
    <property type="project" value="UniProtKB-SubCell"/>
</dbReference>
<dbReference type="EMBL" id="JAWDJX010000008">
    <property type="protein sequence ID" value="KAK3055574.1"/>
    <property type="molecule type" value="Genomic_DNA"/>
</dbReference>
<dbReference type="CDD" id="cd20908">
    <property type="entry name" value="SUF4-like"/>
    <property type="match status" value="1"/>
</dbReference>
<evidence type="ECO:0000313" key="11">
    <source>
        <dbReference type="Proteomes" id="UP001271007"/>
    </source>
</evidence>
<evidence type="ECO:0000256" key="4">
    <source>
        <dbReference type="ARBA" id="ARBA00022833"/>
    </source>
</evidence>
<feature type="compositionally biased region" description="Polar residues" evidence="7">
    <location>
        <begin position="223"/>
        <end position="243"/>
    </location>
</feature>
<reference evidence="10" key="1">
    <citation type="submission" date="2023-04" db="EMBL/GenBank/DDBJ databases">
        <title>Black Yeasts Isolated from many extreme environments.</title>
        <authorList>
            <person name="Coleine C."/>
            <person name="Stajich J.E."/>
            <person name="Selbmann L."/>
        </authorList>
    </citation>
    <scope>NUCLEOTIDE SEQUENCE</scope>
    <source>
        <strain evidence="10">CCFEE 5312</strain>
    </source>
</reference>
<keyword evidence="2" id="KW-0479">Metal-binding</keyword>
<dbReference type="InterPro" id="IPR036236">
    <property type="entry name" value="Znf_C2H2_sf"/>
</dbReference>
<evidence type="ECO:0000256" key="6">
    <source>
        <dbReference type="PROSITE-ProRule" id="PRU00042"/>
    </source>
</evidence>
<dbReference type="PROSITE" id="PS50808">
    <property type="entry name" value="ZF_BED"/>
    <property type="match status" value="1"/>
</dbReference>
<dbReference type="SMART" id="SM00355">
    <property type="entry name" value="ZnF_C2H2"/>
    <property type="match status" value="2"/>
</dbReference>